<keyword evidence="6" id="KW-0489">Methyltransferase</keyword>
<dbReference type="InterPro" id="IPR029063">
    <property type="entry name" value="SAM-dependent_MTases_sf"/>
</dbReference>
<dbReference type="AlphaFoldDB" id="A0A3M7MCD1"/>
<dbReference type="InterPro" id="IPR051654">
    <property type="entry name" value="Meroterpenoid_MTases"/>
</dbReference>
<comment type="similarity">
    <text evidence="4">Belongs to the class I-like SAM-binding methyltransferase superfamily.</text>
</comment>
<organism evidence="6 7">
    <name type="scientific">Pyrenophora seminiperda CCB06</name>
    <dbReference type="NCBI Taxonomy" id="1302712"/>
    <lineage>
        <taxon>Eukaryota</taxon>
        <taxon>Fungi</taxon>
        <taxon>Dikarya</taxon>
        <taxon>Ascomycota</taxon>
        <taxon>Pezizomycotina</taxon>
        <taxon>Dothideomycetes</taxon>
        <taxon>Pleosporomycetidae</taxon>
        <taxon>Pleosporales</taxon>
        <taxon>Pleosporineae</taxon>
        <taxon>Pleosporaceae</taxon>
        <taxon>Pyrenophora</taxon>
    </lineage>
</organism>
<reference evidence="6 7" key="1">
    <citation type="journal article" date="2014" name="PLoS ONE">
        <title>De novo Genome Assembly of the Fungal Plant Pathogen Pyrenophora semeniperda.</title>
        <authorList>
            <person name="Soliai M.M."/>
            <person name="Meyer S.E."/>
            <person name="Udall J.A."/>
            <person name="Elzinga D.E."/>
            <person name="Hermansen R.A."/>
            <person name="Bodily P.M."/>
            <person name="Hart A.A."/>
            <person name="Coleman C.E."/>
        </authorList>
    </citation>
    <scope>NUCLEOTIDE SEQUENCE [LARGE SCALE GENOMIC DNA]</scope>
    <source>
        <strain evidence="6 7">CCB06</strain>
        <tissue evidence="6">Mycelium</tissue>
    </source>
</reference>
<evidence type="ECO:0000256" key="3">
    <source>
        <dbReference type="ARBA" id="ARBA00022691"/>
    </source>
</evidence>
<evidence type="ECO:0000256" key="2">
    <source>
        <dbReference type="ARBA" id="ARBA00022679"/>
    </source>
</evidence>
<evidence type="ECO:0000256" key="4">
    <source>
        <dbReference type="ARBA" id="ARBA00038314"/>
    </source>
</evidence>
<dbReference type="GO" id="GO:0032259">
    <property type="term" value="P:methylation"/>
    <property type="evidence" value="ECO:0007669"/>
    <property type="project" value="UniProtKB-KW"/>
</dbReference>
<dbReference type="GO" id="GO:0008168">
    <property type="term" value="F:methyltransferase activity"/>
    <property type="evidence" value="ECO:0007669"/>
    <property type="project" value="UniProtKB-KW"/>
</dbReference>
<dbReference type="SUPFAM" id="SSF53335">
    <property type="entry name" value="S-adenosyl-L-methionine-dependent methyltransferases"/>
    <property type="match status" value="2"/>
</dbReference>
<dbReference type="Pfam" id="PF13847">
    <property type="entry name" value="Methyltransf_31"/>
    <property type="match status" value="1"/>
</dbReference>
<keyword evidence="2 6" id="KW-0808">Transferase</keyword>
<dbReference type="PANTHER" id="PTHR35897">
    <property type="entry name" value="METHYLTRANSFERASE AUSD"/>
    <property type="match status" value="1"/>
</dbReference>
<comment type="pathway">
    <text evidence="1">Secondary metabolite biosynthesis.</text>
</comment>
<name>A0A3M7MCD1_9PLEO</name>
<gene>
    <name evidence="6" type="ORF">GMOD_00007180</name>
</gene>
<protein>
    <submittedName>
        <fullName evidence="6">Methyltransferase type 11</fullName>
    </submittedName>
</protein>
<keyword evidence="7" id="KW-1185">Reference proteome</keyword>
<evidence type="ECO:0000259" key="5">
    <source>
        <dbReference type="Pfam" id="PF13847"/>
    </source>
</evidence>
<dbReference type="PANTHER" id="PTHR35897:SF1">
    <property type="entry name" value="METHYLTRANSFERASE AUSD"/>
    <property type="match status" value="1"/>
</dbReference>
<dbReference type="CDD" id="cd02440">
    <property type="entry name" value="AdoMet_MTases"/>
    <property type="match status" value="1"/>
</dbReference>
<feature type="domain" description="Methyltransferase" evidence="5">
    <location>
        <begin position="35"/>
        <end position="162"/>
    </location>
</feature>
<dbReference type="EMBL" id="KE747829">
    <property type="protein sequence ID" value="RMZ72176.1"/>
    <property type="molecule type" value="Genomic_DNA"/>
</dbReference>
<evidence type="ECO:0000313" key="7">
    <source>
        <dbReference type="Proteomes" id="UP000265663"/>
    </source>
</evidence>
<dbReference type="Proteomes" id="UP000265663">
    <property type="component" value="Unassembled WGS sequence"/>
</dbReference>
<proteinExistence type="inferred from homology"/>
<dbReference type="InterPro" id="IPR025714">
    <property type="entry name" value="Methyltranfer_dom"/>
</dbReference>
<sequence>MSGNYLHGHHASVLRSHSWRTVENSCPHLLPYLSNSSLKILDVGCGPGTISVDLAARVPRGFVYAIDPSTEVIEKARKHAEEKGVKNVRFEVGDIFEWNKLDGVEEAGFDIVHAHQVLQHLQDPLGAMKVMKRLAKPGGLLAIRDCTYSAMDWYPDHPVMQKWKDVYIKIALGLKAHPNIGKRLHAVALEAGFPRSDIEASVAAWTFSTPEEREFWCGLWAERTVKSDYKQKALDSGYATEQDLEEIAATWREMEKKEDGWFAVINGQIICHVMELLPNLVLGLAFSTTVLVNFNHNSCPKCNATISGDGKTCGSCGSRCRAFFGLTREAQASSSPKQGLVDSHNKHRILAILYYYVVAMARGRPPLPLSVEEKRERVRRQKKEFNYRHGTRKPPHDGYIFTNGDVWSVDERRIILADEVENSRLANPTLNVNVTNQALDSNKDPLLETVSYNHDYNTVNNDDTASLAQNGEPSYDGLGEEYNEIIERLRKGQKLLDMACCFDEIIRLLEDGGAPSEQIYGSDFHPEYIDLGYKLIDLGYELFRDRDTLKTTVLSADIFDSKSSLVELKGQMDMVFAGNIFHLWGYEKQVEVCTLVAALLRPQSGSMIVGCQIGATEAYEKKGPIGCGVMFMHDPESFKKMWKEIGDELGISFSVKAAAQQNPTSRELLSDNDNVQRIQFVIRRE</sequence>
<dbReference type="OrthoDB" id="10017101at2759"/>
<dbReference type="Gene3D" id="3.40.50.150">
    <property type="entry name" value="Vaccinia Virus protein VP39"/>
    <property type="match status" value="2"/>
</dbReference>
<accession>A0A3M7MCD1</accession>
<evidence type="ECO:0000313" key="6">
    <source>
        <dbReference type="EMBL" id="RMZ72176.1"/>
    </source>
</evidence>
<evidence type="ECO:0000256" key="1">
    <source>
        <dbReference type="ARBA" id="ARBA00005179"/>
    </source>
</evidence>
<keyword evidence="3" id="KW-0949">S-adenosyl-L-methionine</keyword>